<evidence type="ECO:0000256" key="1">
    <source>
        <dbReference type="SAM" id="Coils"/>
    </source>
</evidence>
<dbReference type="EMBL" id="JANPWB010000012">
    <property type="protein sequence ID" value="KAJ1117307.1"/>
    <property type="molecule type" value="Genomic_DNA"/>
</dbReference>
<feature type="coiled-coil region" evidence="1">
    <location>
        <begin position="39"/>
        <end position="66"/>
    </location>
</feature>
<keyword evidence="1" id="KW-0175">Coiled coil</keyword>
<protein>
    <submittedName>
        <fullName evidence="2">Uncharacterized protein</fullName>
    </submittedName>
</protein>
<keyword evidence="3" id="KW-1185">Reference proteome</keyword>
<proteinExistence type="predicted"/>
<gene>
    <name evidence="2" type="ORF">NDU88_005507</name>
</gene>
<evidence type="ECO:0000313" key="3">
    <source>
        <dbReference type="Proteomes" id="UP001066276"/>
    </source>
</evidence>
<dbReference type="Proteomes" id="UP001066276">
    <property type="component" value="Chromosome 8"/>
</dbReference>
<organism evidence="2 3">
    <name type="scientific">Pleurodeles waltl</name>
    <name type="common">Iberian ribbed newt</name>
    <dbReference type="NCBI Taxonomy" id="8319"/>
    <lineage>
        <taxon>Eukaryota</taxon>
        <taxon>Metazoa</taxon>
        <taxon>Chordata</taxon>
        <taxon>Craniata</taxon>
        <taxon>Vertebrata</taxon>
        <taxon>Euteleostomi</taxon>
        <taxon>Amphibia</taxon>
        <taxon>Batrachia</taxon>
        <taxon>Caudata</taxon>
        <taxon>Salamandroidea</taxon>
        <taxon>Salamandridae</taxon>
        <taxon>Pleurodelinae</taxon>
        <taxon>Pleurodeles</taxon>
    </lineage>
</organism>
<sequence length="157" mass="18129">MAKVKNGKSGEHLLEDYTQKFMKPLTAVSSLKVLLEPKLEALKIDVGLIQEEHKKLKDRVEDVEIDLAEVSPLVVEHHQHIQSLKKKVTVFRATVDDAEYHSRRNNIRVVGLLECADKPTMDLYLATWLTDWGLSCPHSFQWREHTVPSHPRHCEPY</sequence>
<accession>A0AAV7NQG9</accession>
<dbReference type="AlphaFoldDB" id="A0AAV7NQG9"/>
<comment type="caution">
    <text evidence="2">The sequence shown here is derived from an EMBL/GenBank/DDBJ whole genome shotgun (WGS) entry which is preliminary data.</text>
</comment>
<evidence type="ECO:0000313" key="2">
    <source>
        <dbReference type="EMBL" id="KAJ1117307.1"/>
    </source>
</evidence>
<reference evidence="2" key="1">
    <citation type="journal article" date="2022" name="bioRxiv">
        <title>Sequencing and chromosome-scale assembly of the giantPleurodeles waltlgenome.</title>
        <authorList>
            <person name="Brown T."/>
            <person name="Elewa A."/>
            <person name="Iarovenko S."/>
            <person name="Subramanian E."/>
            <person name="Araus A.J."/>
            <person name="Petzold A."/>
            <person name="Susuki M."/>
            <person name="Suzuki K.-i.T."/>
            <person name="Hayashi T."/>
            <person name="Toyoda A."/>
            <person name="Oliveira C."/>
            <person name="Osipova E."/>
            <person name="Leigh N.D."/>
            <person name="Simon A."/>
            <person name="Yun M.H."/>
        </authorList>
    </citation>
    <scope>NUCLEOTIDE SEQUENCE</scope>
    <source>
        <strain evidence="2">20211129_DDA</strain>
        <tissue evidence="2">Liver</tissue>
    </source>
</reference>
<name>A0AAV7NQG9_PLEWA</name>